<gene>
    <name evidence="1" type="ORF">XM47_04810</name>
</gene>
<dbReference type="RefSeq" id="WP_048690335.1">
    <property type="nucleotide sequence ID" value="NZ_KQ130484.1"/>
</dbReference>
<evidence type="ECO:0008006" key="3">
    <source>
        <dbReference type="Google" id="ProtNLM"/>
    </source>
</evidence>
<dbReference type="InterPro" id="IPR029024">
    <property type="entry name" value="TerB-like"/>
</dbReference>
<protein>
    <recommendedName>
        <fullName evidence="3">Co-chaperone DjlA N-terminal domain-containing protein</fullName>
    </recommendedName>
</protein>
<dbReference type="OrthoDB" id="6334294at2"/>
<evidence type="ECO:0000313" key="1">
    <source>
        <dbReference type="EMBL" id="KMT66313.1"/>
    </source>
</evidence>
<accession>A0A0J8GZY4</accession>
<keyword evidence="2" id="KW-1185">Reference proteome</keyword>
<dbReference type="Gene3D" id="1.10.3680.10">
    <property type="entry name" value="TerB-like"/>
    <property type="match status" value="1"/>
</dbReference>
<name>A0A0J8GZY4_9ALTE</name>
<proteinExistence type="predicted"/>
<dbReference type="SUPFAM" id="SSF158682">
    <property type="entry name" value="TerB-like"/>
    <property type="match status" value="1"/>
</dbReference>
<dbReference type="EMBL" id="LAZL01000005">
    <property type="protein sequence ID" value="KMT66313.1"/>
    <property type="molecule type" value="Genomic_DNA"/>
</dbReference>
<reference evidence="1 2" key="1">
    <citation type="submission" date="2015-04" db="EMBL/GenBank/DDBJ databases">
        <title>Draft Genome Sequence of the Novel Agar-Digesting Marine Bacterium Q1.</title>
        <authorList>
            <person name="Li Y."/>
            <person name="Li D."/>
            <person name="Chen G."/>
            <person name="Du Z."/>
        </authorList>
    </citation>
    <scope>NUCLEOTIDE SEQUENCE [LARGE SCALE GENOMIC DNA]</scope>
    <source>
        <strain evidence="1 2">Q1</strain>
    </source>
</reference>
<sequence length="135" mass="15661">MKKIVQSILESSNPELQQKQKEALLAIATLFSQVDGKIRLSEQDYIDIWLNGLEWNGKFDRQTTHKLIITQSRTAIENNNIEKYLISLIDQLSDRVYQDFVITFAKYVSEIDGEVATEEKELLALLTKLLNYDEH</sequence>
<organism evidence="1 2">
    <name type="scientific">Catenovulum maritimum</name>
    <dbReference type="NCBI Taxonomy" id="1513271"/>
    <lineage>
        <taxon>Bacteria</taxon>
        <taxon>Pseudomonadati</taxon>
        <taxon>Pseudomonadota</taxon>
        <taxon>Gammaproteobacteria</taxon>
        <taxon>Alteromonadales</taxon>
        <taxon>Alteromonadaceae</taxon>
        <taxon>Catenovulum</taxon>
    </lineage>
</organism>
<dbReference type="AlphaFoldDB" id="A0A0J8GZY4"/>
<evidence type="ECO:0000313" key="2">
    <source>
        <dbReference type="Proteomes" id="UP000037600"/>
    </source>
</evidence>
<dbReference type="Proteomes" id="UP000037600">
    <property type="component" value="Unassembled WGS sequence"/>
</dbReference>
<comment type="caution">
    <text evidence="1">The sequence shown here is derived from an EMBL/GenBank/DDBJ whole genome shotgun (WGS) entry which is preliminary data.</text>
</comment>